<accession>A0A098E7C1</accession>
<reference evidence="1" key="1">
    <citation type="submission" date="2014-09" db="EMBL/GenBank/DDBJ databases">
        <authorList>
            <person name="Probst J Alexander"/>
        </authorList>
    </citation>
    <scope>NUCLEOTIDE SEQUENCE</scope>
</reference>
<evidence type="ECO:0000313" key="1">
    <source>
        <dbReference type="EMBL" id="CEG11897.1"/>
    </source>
</evidence>
<gene>
    <name evidence="1" type="ORF">MSIBF_A1760019</name>
</gene>
<protein>
    <submittedName>
        <fullName evidence="1">Uncharacterized protein</fullName>
    </submittedName>
</protein>
<name>A0A098E7C1_9ZZZZ</name>
<sequence length="90" mass="10588">MDTTLNDLNADSATTIVRNYFKKVMGEKKLYDQDWIDWLDFKVIHVKSTPSHDYEIICEMKESPLSNKKEKYKVLVGKDGIISFVEREEK</sequence>
<dbReference type="AlphaFoldDB" id="A0A098E7C1"/>
<dbReference type="EMBL" id="CCXY01000086">
    <property type="protein sequence ID" value="CEG11897.1"/>
    <property type="molecule type" value="Genomic_DNA"/>
</dbReference>
<proteinExistence type="predicted"/>
<organism evidence="1">
    <name type="scientific">groundwater metagenome</name>
    <dbReference type="NCBI Taxonomy" id="717931"/>
    <lineage>
        <taxon>unclassified sequences</taxon>
        <taxon>metagenomes</taxon>
        <taxon>ecological metagenomes</taxon>
    </lineage>
</organism>